<evidence type="ECO:0000256" key="2">
    <source>
        <dbReference type="ARBA" id="ARBA00023125"/>
    </source>
</evidence>
<keyword evidence="2" id="KW-0238">DNA-binding</keyword>
<feature type="domain" description="HTH marR-type" evidence="4">
    <location>
        <begin position="1"/>
        <end position="149"/>
    </location>
</feature>
<organism evidence="5 6">
    <name type="scientific">Pseudochryseolinea flava</name>
    <dbReference type="NCBI Taxonomy" id="2059302"/>
    <lineage>
        <taxon>Bacteria</taxon>
        <taxon>Pseudomonadati</taxon>
        <taxon>Bacteroidota</taxon>
        <taxon>Cytophagia</taxon>
        <taxon>Cytophagales</taxon>
        <taxon>Fulvivirgaceae</taxon>
        <taxon>Pseudochryseolinea</taxon>
    </lineage>
</organism>
<evidence type="ECO:0000259" key="4">
    <source>
        <dbReference type="PROSITE" id="PS50995"/>
    </source>
</evidence>
<proteinExistence type="predicted"/>
<dbReference type="GO" id="GO:0006950">
    <property type="term" value="P:response to stress"/>
    <property type="evidence" value="ECO:0007669"/>
    <property type="project" value="TreeGrafter"/>
</dbReference>
<protein>
    <recommendedName>
        <fullName evidence="4">HTH marR-type domain-containing protein</fullName>
    </recommendedName>
</protein>
<dbReference type="AlphaFoldDB" id="A0A364XYX4"/>
<dbReference type="Gene3D" id="1.10.10.10">
    <property type="entry name" value="Winged helix-like DNA-binding domain superfamily/Winged helix DNA-binding domain"/>
    <property type="match status" value="1"/>
</dbReference>
<dbReference type="InterPro" id="IPR036388">
    <property type="entry name" value="WH-like_DNA-bd_sf"/>
</dbReference>
<dbReference type="RefSeq" id="WP_112749192.1">
    <property type="nucleotide sequence ID" value="NZ_QMFY01000015.1"/>
</dbReference>
<dbReference type="InterPro" id="IPR039422">
    <property type="entry name" value="MarR/SlyA-like"/>
</dbReference>
<keyword evidence="1" id="KW-0805">Transcription regulation</keyword>
<dbReference type="GO" id="GO:0003700">
    <property type="term" value="F:DNA-binding transcription factor activity"/>
    <property type="evidence" value="ECO:0007669"/>
    <property type="project" value="InterPro"/>
</dbReference>
<dbReference type="SMART" id="SM00347">
    <property type="entry name" value="HTH_MARR"/>
    <property type="match status" value="1"/>
</dbReference>
<evidence type="ECO:0000256" key="1">
    <source>
        <dbReference type="ARBA" id="ARBA00023015"/>
    </source>
</evidence>
<gene>
    <name evidence="5" type="ORF">DQQ10_22530</name>
</gene>
<dbReference type="Pfam" id="PF01047">
    <property type="entry name" value="MarR"/>
    <property type="match status" value="1"/>
</dbReference>
<dbReference type="EMBL" id="QMFY01000015">
    <property type="protein sequence ID" value="RAV98795.1"/>
    <property type="molecule type" value="Genomic_DNA"/>
</dbReference>
<evidence type="ECO:0000313" key="6">
    <source>
        <dbReference type="Proteomes" id="UP000251889"/>
    </source>
</evidence>
<comment type="caution">
    <text evidence="5">The sequence shown here is derived from an EMBL/GenBank/DDBJ whole genome shotgun (WGS) entry which is preliminary data.</text>
</comment>
<sequence>MSLDQKLRDTEYLRTHSWGKLITLLKRQFDHWATLKLTENGYDEFKTGYMPVLMNISLDGTNNNELAKLARVTKQAMSKVSRELIDLGFIKTKTDPTDKRSTIFILTEKGKKLVIEARLCVKDLMDEYRILIGAEDYDKTLQTLLRILEYTDQKLQREHHE</sequence>
<dbReference type="OrthoDB" id="948423at2"/>
<dbReference type="InterPro" id="IPR000835">
    <property type="entry name" value="HTH_MarR-typ"/>
</dbReference>
<name>A0A364XYX4_9BACT</name>
<dbReference type="GO" id="GO:0003677">
    <property type="term" value="F:DNA binding"/>
    <property type="evidence" value="ECO:0007669"/>
    <property type="project" value="UniProtKB-KW"/>
</dbReference>
<dbReference type="PROSITE" id="PS01117">
    <property type="entry name" value="HTH_MARR_1"/>
    <property type="match status" value="1"/>
</dbReference>
<dbReference type="Proteomes" id="UP000251889">
    <property type="component" value="Unassembled WGS sequence"/>
</dbReference>
<dbReference type="InterPro" id="IPR023187">
    <property type="entry name" value="Tscrpt_reg_MarR-type_CS"/>
</dbReference>
<dbReference type="PANTHER" id="PTHR33164">
    <property type="entry name" value="TRANSCRIPTIONAL REGULATOR, MARR FAMILY"/>
    <property type="match status" value="1"/>
</dbReference>
<accession>A0A364XYX4</accession>
<reference evidence="5 6" key="1">
    <citation type="submission" date="2018-06" db="EMBL/GenBank/DDBJ databases">
        <title>Chryseolinea flavus sp. nov., a member of the phylum Bacteroidetes isolated from soil.</title>
        <authorList>
            <person name="Li Y."/>
            <person name="Wang J."/>
        </authorList>
    </citation>
    <scope>NUCLEOTIDE SEQUENCE [LARGE SCALE GENOMIC DNA]</scope>
    <source>
        <strain evidence="5 6">SDU1-6</strain>
    </source>
</reference>
<keyword evidence="6" id="KW-1185">Reference proteome</keyword>
<keyword evidence="3" id="KW-0804">Transcription</keyword>
<dbReference type="PROSITE" id="PS50995">
    <property type="entry name" value="HTH_MARR_2"/>
    <property type="match status" value="1"/>
</dbReference>
<evidence type="ECO:0000256" key="3">
    <source>
        <dbReference type="ARBA" id="ARBA00023163"/>
    </source>
</evidence>
<evidence type="ECO:0000313" key="5">
    <source>
        <dbReference type="EMBL" id="RAV98795.1"/>
    </source>
</evidence>
<dbReference type="PANTHER" id="PTHR33164:SF57">
    <property type="entry name" value="MARR-FAMILY TRANSCRIPTIONAL REGULATOR"/>
    <property type="match status" value="1"/>
</dbReference>
<dbReference type="SUPFAM" id="SSF46785">
    <property type="entry name" value="Winged helix' DNA-binding domain"/>
    <property type="match status" value="1"/>
</dbReference>
<dbReference type="InterPro" id="IPR036390">
    <property type="entry name" value="WH_DNA-bd_sf"/>
</dbReference>